<gene>
    <name evidence="3" type="ORF">PECAL_4P24290</name>
</gene>
<dbReference type="EMBL" id="CAKKNE010000004">
    <property type="protein sequence ID" value="CAH0375107.1"/>
    <property type="molecule type" value="Genomic_DNA"/>
</dbReference>
<dbReference type="PANTHER" id="PTHR43827:SF8">
    <property type="entry name" value="ALDO_KETO REDUCTASE FAMILY PROTEIN"/>
    <property type="match status" value="1"/>
</dbReference>
<reference evidence="3" key="1">
    <citation type="submission" date="2021-11" db="EMBL/GenBank/DDBJ databases">
        <authorList>
            <consortium name="Genoscope - CEA"/>
            <person name="William W."/>
        </authorList>
    </citation>
    <scope>NUCLEOTIDE SEQUENCE</scope>
</reference>
<dbReference type="InterPro" id="IPR023210">
    <property type="entry name" value="NADP_OxRdtase_dom"/>
</dbReference>
<dbReference type="SUPFAM" id="SSF51430">
    <property type="entry name" value="NAD(P)-linked oxidoreductase"/>
    <property type="match status" value="1"/>
</dbReference>
<evidence type="ECO:0000256" key="1">
    <source>
        <dbReference type="SAM" id="SignalP"/>
    </source>
</evidence>
<keyword evidence="1" id="KW-0732">Signal</keyword>
<dbReference type="InterPro" id="IPR036812">
    <property type="entry name" value="NAD(P)_OxRdtase_dom_sf"/>
</dbReference>
<sequence length="397" mass="43338">MRAMHRFCSGALLLAAAAHAADELQLDFKLNNGNLFPAVGLGIGNMQRDRIPNVLGTAMLQHGVQLVDTAMASNTDAALRDTRGLQVVTKVWYTHLGYGRTKLAVEDMLDGLNGCCAVTMLIHWPRCRDDISWMHCAEEERALPQRVKDAGPAPAEDAWKGSWRALEEFYAAGRLKNIGVSNFELDDLNELLSSCKVVPQIYQGNAWQLWFRPEVLQRLGEERVVYQAYNVVNGIVTRESAAPRAYRVLADVARAKNADVGTVVLAALKRRGVATIPRASSPNHLAANAPQAVASIALDDGEADTIDAAMKALMSGRDLPPEQPVVATFTSSLDAAVRLFWRNPDTGEEVLNGEVSGGDGLRIHTHPGHTFRAYRGDELVRSFTVTAERGGEEAFEL</sequence>
<feature type="signal peptide" evidence="1">
    <location>
        <begin position="1"/>
        <end position="20"/>
    </location>
</feature>
<dbReference type="GO" id="GO:0016491">
    <property type="term" value="F:oxidoreductase activity"/>
    <property type="evidence" value="ECO:0007669"/>
    <property type="project" value="InterPro"/>
</dbReference>
<evidence type="ECO:0000259" key="2">
    <source>
        <dbReference type="Pfam" id="PF00248"/>
    </source>
</evidence>
<accession>A0A8J2SVF2</accession>
<dbReference type="Pfam" id="PF00248">
    <property type="entry name" value="Aldo_ket_red"/>
    <property type="match status" value="1"/>
</dbReference>
<organism evidence="3 4">
    <name type="scientific">Pelagomonas calceolata</name>
    <dbReference type="NCBI Taxonomy" id="35677"/>
    <lineage>
        <taxon>Eukaryota</taxon>
        <taxon>Sar</taxon>
        <taxon>Stramenopiles</taxon>
        <taxon>Ochrophyta</taxon>
        <taxon>Pelagophyceae</taxon>
        <taxon>Pelagomonadales</taxon>
        <taxon>Pelagomonadaceae</taxon>
        <taxon>Pelagomonas</taxon>
    </lineage>
</organism>
<dbReference type="Gene3D" id="3.20.20.100">
    <property type="entry name" value="NADP-dependent oxidoreductase domain"/>
    <property type="match status" value="1"/>
</dbReference>
<dbReference type="PANTHER" id="PTHR43827">
    <property type="entry name" value="2,5-DIKETO-D-GLUCONIC ACID REDUCTASE"/>
    <property type="match status" value="1"/>
</dbReference>
<name>A0A8J2SVF2_9STRA</name>
<dbReference type="AlphaFoldDB" id="A0A8J2SVF2"/>
<dbReference type="Proteomes" id="UP000789595">
    <property type="component" value="Unassembled WGS sequence"/>
</dbReference>
<comment type="caution">
    <text evidence="3">The sequence shown here is derived from an EMBL/GenBank/DDBJ whole genome shotgun (WGS) entry which is preliminary data.</text>
</comment>
<feature type="chain" id="PRO_5035187036" description="NADP-dependent oxidoreductase domain-containing protein" evidence="1">
    <location>
        <begin position="21"/>
        <end position="397"/>
    </location>
</feature>
<protein>
    <recommendedName>
        <fullName evidence="2">NADP-dependent oxidoreductase domain-containing protein</fullName>
    </recommendedName>
</protein>
<dbReference type="InterPro" id="IPR020471">
    <property type="entry name" value="AKR"/>
</dbReference>
<feature type="domain" description="NADP-dependent oxidoreductase" evidence="2">
    <location>
        <begin position="57"/>
        <end position="309"/>
    </location>
</feature>
<dbReference type="OrthoDB" id="416253at2759"/>
<keyword evidence="4" id="KW-1185">Reference proteome</keyword>
<proteinExistence type="predicted"/>
<evidence type="ECO:0000313" key="4">
    <source>
        <dbReference type="Proteomes" id="UP000789595"/>
    </source>
</evidence>
<evidence type="ECO:0000313" key="3">
    <source>
        <dbReference type="EMBL" id="CAH0375107.1"/>
    </source>
</evidence>